<keyword evidence="4" id="KW-0378">Hydrolase</keyword>
<keyword evidence="5 7" id="KW-1133">Transmembrane helix</keyword>
<feature type="transmembrane region" description="Helical" evidence="7">
    <location>
        <begin position="78"/>
        <end position="99"/>
    </location>
</feature>
<name>A0A382J7T1_9ZZZZ</name>
<evidence type="ECO:0000256" key="7">
    <source>
        <dbReference type="SAM" id="Phobius"/>
    </source>
</evidence>
<dbReference type="InterPro" id="IPR001872">
    <property type="entry name" value="Peptidase_A8"/>
</dbReference>
<evidence type="ECO:0000256" key="4">
    <source>
        <dbReference type="ARBA" id="ARBA00022801"/>
    </source>
</evidence>
<keyword evidence="3 7" id="KW-0812">Transmembrane</keyword>
<dbReference type="Pfam" id="PF01252">
    <property type="entry name" value="Peptidase_A8"/>
    <property type="match status" value="1"/>
</dbReference>
<sequence length="177" mass="19340">SGPALVSGPVSRVIEKRKFILRYAVLGILLVVLDAFSKGAAQRSLADGSSVDLLPFLQLVLVYNRGAAFGFLGEASGWQLPFFAVVGAIVSIMIMIRLVRTAATQKWFEVALVLILAGAIGNLIDRIRVGYVIDFIELYYGAWRFPAFNVADIAIFLGAVILVLELLGMLPRRKSRE</sequence>
<dbReference type="GO" id="GO:0004190">
    <property type="term" value="F:aspartic-type endopeptidase activity"/>
    <property type="evidence" value="ECO:0007669"/>
    <property type="project" value="InterPro"/>
</dbReference>
<dbReference type="GO" id="GO:0016020">
    <property type="term" value="C:membrane"/>
    <property type="evidence" value="ECO:0007669"/>
    <property type="project" value="InterPro"/>
</dbReference>
<feature type="transmembrane region" description="Helical" evidence="7">
    <location>
        <begin position="153"/>
        <end position="170"/>
    </location>
</feature>
<dbReference type="GO" id="GO:0006508">
    <property type="term" value="P:proteolysis"/>
    <property type="evidence" value="ECO:0007669"/>
    <property type="project" value="UniProtKB-KW"/>
</dbReference>
<proteinExistence type="inferred from homology"/>
<evidence type="ECO:0000313" key="8">
    <source>
        <dbReference type="EMBL" id="SVC07377.1"/>
    </source>
</evidence>
<evidence type="ECO:0000256" key="3">
    <source>
        <dbReference type="ARBA" id="ARBA00022692"/>
    </source>
</evidence>
<dbReference type="EMBL" id="UINC01072028">
    <property type="protein sequence ID" value="SVC07377.1"/>
    <property type="molecule type" value="Genomic_DNA"/>
</dbReference>
<organism evidence="8">
    <name type="scientific">marine metagenome</name>
    <dbReference type="NCBI Taxonomy" id="408172"/>
    <lineage>
        <taxon>unclassified sequences</taxon>
        <taxon>metagenomes</taxon>
        <taxon>ecological metagenomes</taxon>
    </lineage>
</organism>
<evidence type="ECO:0000256" key="5">
    <source>
        <dbReference type="ARBA" id="ARBA00022989"/>
    </source>
</evidence>
<evidence type="ECO:0000256" key="2">
    <source>
        <dbReference type="ARBA" id="ARBA00022670"/>
    </source>
</evidence>
<dbReference type="PROSITE" id="PS00855">
    <property type="entry name" value="SPASE_II"/>
    <property type="match status" value="1"/>
</dbReference>
<keyword evidence="6 7" id="KW-0472">Membrane</keyword>
<accession>A0A382J7T1</accession>
<evidence type="ECO:0000256" key="1">
    <source>
        <dbReference type="ARBA" id="ARBA00022475"/>
    </source>
</evidence>
<keyword evidence="1" id="KW-1003">Cell membrane</keyword>
<dbReference type="PANTHER" id="PTHR33695">
    <property type="entry name" value="LIPOPROTEIN SIGNAL PEPTIDASE"/>
    <property type="match status" value="1"/>
</dbReference>
<dbReference type="PANTHER" id="PTHR33695:SF1">
    <property type="entry name" value="LIPOPROTEIN SIGNAL PEPTIDASE"/>
    <property type="match status" value="1"/>
</dbReference>
<dbReference type="PRINTS" id="PR00781">
    <property type="entry name" value="LIPOSIGPTASE"/>
</dbReference>
<feature type="transmembrane region" description="Helical" evidence="7">
    <location>
        <begin position="111"/>
        <end position="133"/>
    </location>
</feature>
<dbReference type="AlphaFoldDB" id="A0A382J7T1"/>
<protein>
    <recommendedName>
        <fullName evidence="9">Signal peptidase II</fullName>
    </recommendedName>
</protein>
<feature type="transmembrane region" description="Helical" evidence="7">
    <location>
        <begin position="20"/>
        <end position="41"/>
    </location>
</feature>
<evidence type="ECO:0008006" key="9">
    <source>
        <dbReference type="Google" id="ProtNLM"/>
    </source>
</evidence>
<reference evidence="8" key="1">
    <citation type="submission" date="2018-05" db="EMBL/GenBank/DDBJ databases">
        <authorList>
            <person name="Lanie J.A."/>
            <person name="Ng W.-L."/>
            <person name="Kazmierczak K.M."/>
            <person name="Andrzejewski T.M."/>
            <person name="Davidsen T.M."/>
            <person name="Wayne K.J."/>
            <person name="Tettelin H."/>
            <person name="Glass J.I."/>
            <person name="Rusch D."/>
            <person name="Podicherti R."/>
            <person name="Tsui H.-C.T."/>
            <person name="Winkler M.E."/>
        </authorList>
    </citation>
    <scope>NUCLEOTIDE SEQUENCE</scope>
</reference>
<feature type="non-terminal residue" evidence="8">
    <location>
        <position position="1"/>
    </location>
</feature>
<dbReference type="NCBIfam" id="TIGR00077">
    <property type="entry name" value="lspA"/>
    <property type="match status" value="1"/>
</dbReference>
<gene>
    <name evidence="8" type="ORF">METZ01_LOCUS260231</name>
</gene>
<evidence type="ECO:0000256" key="6">
    <source>
        <dbReference type="ARBA" id="ARBA00023136"/>
    </source>
</evidence>
<dbReference type="HAMAP" id="MF_00161">
    <property type="entry name" value="LspA"/>
    <property type="match status" value="1"/>
</dbReference>
<keyword evidence="2" id="KW-0645">Protease</keyword>